<dbReference type="PROSITE" id="PS51354">
    <property type="entry name" value="GLUTAREDOXIN_2"/>
    <property type="match status" value="1"/>
</dbReference>
<reference evidence="10" key="1">
    <citation type="submission" date="2021-03" db="EMBL/GenBank/DDBJ databases">
        <title>Ottowia sp. 27C isolated from the cloaca of a Giant Asian pond turtle (Heosemys grandis).</title>
        <authorList>
            <person name="Spergser J."/>
            <person name="Busse H.-J."/>
        </authorList>
    </citation>
    <scope>NUCLEOTIDE SEQUENCE</scope>
    <source>
        <strain evidence="10">27C</strain>
    </source>
</reference>
<evidence type="ECO:0000259" key="9">
    <source>
        <dbReference type="Pfam" id="PF00462"/>
    </source>
</evidence>
<accession>A0A975H4A9</accession>
<dbReference type="PIRSF" id="PIRSF005894">
    <property type="entry name" value="Monothiol_GRX"/>
    <property type="match status" value="1"/>
</dbReference>
<dbReference type="RefSeq" id="WP_208010025.1">
    <property type="nucleotide sequence ID" value="NZ_CP071796.1"/>
</dbReference>
<name>A0A975H4A9_9BURK</name>
<dbReference type="GO" id="GO:0051537">
    <property type="term" value="F:2 iron, 2 sulfur cluster binding"/>
    <property type="evidence" value="ECO:0007669"/>
    <property type="project" value="UniProtKB-KW"/>
</dbReference>
<evidence type="ECO:0000256" key="4">
    <source>
        <dbReference type="ARBA" id="ARBA00023004"/>
    </source>
</evidence>
<dbReference type="FunFam" id="3.40.30.10:FF:000005">
    <property type="entry name" value="Glutaredoxin 5"/>
    <property type="match status" value="1"/>
</dbReference>
<dbReference type="Gene3D" id="3.40.30.10">
    <property type="entry name" value="Glutaredoxin"/>
    <property type="match status" value="1"/>
</dbReference>
<keyword evidence="11" id="KW-1185">Reference proteome</keyword>
<dbReference type="AlphaFoldDB" id="A0A975H4A9"/>
<dbReference type="InterPro" id="IPR033658">
    <property type="entry name" value="GRX_PICOT-like"/>
</dbReference>
<sequence>MDQNTQQRIDDLVKHHGIVLFMKGNASFPMCGFSGRAIQILKACGVEPAAVTTVNVLEDEAVRQGIKEYSQWPTIPQLYVKGEFVGGSDIMMEMYESGELQQLVAAQA</sequence>
<evidence type="ECO:0000313" key="11">
    <source>
        <dbReference type="Proteomes" id="UP000663903"/>
    </source>
</evidence>
<evidence type="ECO:0000256" key="7">
    <source>
        <dbReference type="PIRNR" id="PIRNR005894"/>
    </source>
</evidence>
<dbReference type="PANTHER" id="PTHR10293:SF72">
    <property type="entry name" value="MONOTHIOL GLUTAREDOXIN-S14, CHLOROPLASTIC"/>
    <property type="match status" value="1"/>
</dbReference>
<evidence type="ECO:0000256" key="3">
    <source>
        <dbReference type="ARBA" id="ARBA00022723"/>
    </source>
</evidence>
<dbReference type="InterPro" id="IPR014434">
    <property type="entry name" value="Monothiol_GRX"/>
</dbReference>
<gene>
    <name evidence="10" type="primary">grxD</name>
    <name evidence="10" type="ORF">J1M35_04240</name>
</gene>
<dbReference type="InterPro" id="IPR036249">
    <property type="entry name" value="Thioredoxin-like_sf"/>
</dbReference>
<dbReference type="NCBIfam" id="TIGR00365">
    <property type="entry name" value="Grx4 family monothiol glutaredoxin"/>
    <property type="match status" value="1"/>
</dbReference>
<dbReference type="SUPFAM" id="SSF52833">
    <property type="entry name" value="Thioredoxin-like"/>
    <property type="match status" value="1"/>
</dbReference>
<dbReference type="PANTHER" id="PTHR10293">
    <property type="entry name" value="GLUTAREDOXIN FAMILY MEMBER"/>
    <property type="match status" value="1"/>
</dbReference>
<dbReference type="Proteomes" id="UP000663903">
    <property type="component" value="Chromosome"/>
</dbReference>
<dbReference type="KEGG" id="otd:J1M35_04240"/>
<dbReference type="InterPro" id="IPR004480">
    <property type="entry name" value="Monothiol_GRX-rel"/>
</dbReference>
<evidence type="ECO:0000256" key="5">
    <source>
        <dbReference type="ARBA" id="ARBA00023014"/>
    </source>
</evidence>
<keyword evidence="2 8" id="KW-0001">2Fe-2S</keyword>
<proteinExistence type="inferred from homology"/>
<dbReference type="GO" id="GO:0015036">
    <property type="term" value="F:disulfide oxidoreductase activity"/>
    <property type="evidence" value="ECO:0007669"/>
    <property type="project" value="InterPro"/>
</dbReference>
<dbReference type="InterPro" id="IPR002109">
    <property type="entry name" value="Glutaredoxin"/>
</dbReference>
<keyword evidence="4 8" id="KW-0408">Iron</keyword>
<dbReference type="EMBL" id="CP071796">
    <property type="protein sequence ID" value="QTD46126.1"/>
    <property type="molecule type" value="Genomic_DNA"/>
</dbReference>
<evidence type="ECO:0000256" key="8">
    <source>
        <dbReference type="PIRSR" id="PIRSR005894-2"/>
    </source>
</evidence>
<evidence type="ECO:0000256" key="1">
    <source>
        <dbReference type="ARBA" id="ARBA00009630"/>
    </source>
</evidence>
<evidence type="ECO:0000256" key="6">
    <source>
        <dbReference type="ARBA" id="ARBA00023284"/>
    </source>
</evidence>
<feature type="binding site" evidence="8">
    <location>
        <position position="31"/>
    </location>
    <ligand>
        <name>[2Fe-2S] cluster</name>
        <dbReference type="ChEBI" id="CHEBI:190135"/>
        <note>ligand shared between dimeric partners</note>
    </ligand>
</feature>
<protein>
    <recommendedName>
        <fullName evidence="7">Glutaredoxin</fullName>
    </recommendedName>
</protein>
<dbReference type="CDD" id="cd03028">
    <property type="entry name" value="GRX_PICOT_like"/>
    <property type="match status" value="1"/>
</dbReference>
<dbReference type="Pfam" id="PF00462">
    <property type="entry name" value="Glutaredoxin"/>
    <property type="match status" value="1"/>
</dbReference>
<keyword evidence="5 8" id="KW-0411">Iron-sulfur</keyword>
<organism evidence="10 11">
    <name type="scientific">Ottowia testudinis</name>
    <dbReference type="NCBI Taxonomy" id="2816950"/>
    <lineage>
        <taxon>Bacteria</taxon>
        <taxon>Pseudomonadati</taxon>
        <taxon>Pseudomonadota</taxon>
        <taxon>Betaproteobacteria</taxon>
        <taxon>Burkholderiales</taxon>
        <taxon>Comamonadaceae</taxon>
        <taxon>Ottowia</taxon>
    </lineage>
</organism>
<feature type="domain" description="Glutaredoxin" evidence="9">
    <location>
        <begin position="18"/>
        <end position="85"/>
    </location>
</feature>
<comment type="similarity">
    <text evidence="1 7">Belongs to the glutaredoxin family. Monothiol subfamily.</text>
</comment>
<evidence type="ECO:0000256" key="2">
    <source>
        <dbReference type="ARBA" id="ARBA00022714"/>
    </source>
</evidence>
<evidence type="ECO:0000313" key="10">
    <source>
        <dbReference type="EMBL" id="QTD46126.1"/>
    </source>
</evidence>
<dbReference type="GO" id="GO:0046872">
    <property type="term" value="F:metal ion binding"/>
    <property type="evidence" value="ECO:0007669"/>
    <property type="project" value="UniProtKB-KW"/>
</dbReference>
<keyword evidence="3 8" id="KW-0479">Metal-binding</keyword>
<keyword evidence="6" id="KW-0676">Redox-active center</keyword>